<evidence type="ECO:0000313" key="3">
    <source>
        <dbReference type="Proteomes" id="UP000286594"/>
    </source>
</evidence>
<proteinExistence type="predicted"/>
<evidence type="ECO:0000313" key="2">
    <source>
        <dbReference type="EMBL" id="RWR51377.1"/>
    </source>
</evidence>
<sequence>MIRPELRAALQRHRETLAAAGVAALGLWIATRGGWLLGPLGLGLCALALVWAGTALRRTRFARAVTDPGLVEVDEGRIGYFGAGSTVLGGYIALADLAEIRLLTLRGAQHWRLKTGDGQALLIPVAAAGAPALYDAFAALPGIDMGRLAAALDRREVAQSLWHRPARASLDLAR</sequence>
<dbReference type="OrthoDB" id="7851333at2"/>
<gene>
    <name evidence="2" type="ORF">EOW65_04220</name>
</gene>
<comment type="caution">
    <text evidence="2">The sequence shown here is derived from an EMBL/GenBank/DDBJ whole genome shotgun (WGS) entry which is preliminary data.</text>
</comment>
<keyword evidence="3" id="KW-1185">Reference proteome</keyword>
<keyword evidence="1" id="KW-1133">Transmembrane helix</keyword>
<dbReference type="RefSeq" id="WP_128147748.1">
    <property type="nucleotide sequence ID" value="NZ_SAVB01000004.1"/>
</dbReference>
<name>A0A443LQH6_9RHOB</name>
<organism evidence="2 3">
    <name type="scientific">Paenirhodobacter ferrireducens</name>
    <dbReference type="NCBI Taxonomy" id="1215032"/>
    <lineage>
        <taxon>Bacteria</taxon>
        <taxon>Pseudomonadati</taxon>
        <taxon>Pseudomonadota</taxon>
        <taxon>Alphaproteobacteria</taxon>
        <taxon>Rhodobacterales</taxon>
        <taxon>Rhodobacter group</taxon>
        <taxon>Paenirhodobacter</taxon>
    </lineage>
</organism>
<dbReference type="Proteomes" id="UP000286594">
    <property type="component" value="Unassembled WGS sequence"/>
</dbReference>
<feature type="transmembrane region" description="Helical" evidence="1">
    <location>
        <begin position="36"/>
        <end position="56"/>
    </location>
</feature>
<keyword evidence="1" id="KW-0472">Membrane</keyword>
<evidence type="ECO:0000256" key="1">
    <source>
        <dbReference type="SAM" id="Phobius"/>
    </source>
</evidence>
<dbReference type="AlphaFoldDB" id="A0A443LQH6"/>
<protein>
    <submittedName>
        <fullName evidence="2">Uncharacterized protein</fullName>
    </submittedName>
</protein>
<accession>A0A443LQH6</accession>
<feature type="transmembrane region" description="Helical" evidence="1">
    <location>
        <begin position="12"/>
        <end position="30"/>
    </location>
</feature>
<reference evidence="2 3" key="1">
    <citation type="submission" date="2019-01" db="EMBL/GenBank/DDBJ databases">
        <title>Sinorhodobacter populi sp. nov. isolated from the symptomatic bark tissue of Populus euramericana canker.</title>
        <authorList>
            <person name="Xu G."/>
        </authorList>
    </citation>
    <scope>NUCLEOTIDE SEQUENCE [LARGE SCALE GENOMIC DNA]</scope>
    <source>
        <strain evidence="2 3">CCTCC AB2012026</strain>
    </source>
</reference>
<keyword evidence="1" id="KW-0812">Transmembrane</keyword>
<dbReference type="EMBL" id="SAVB01000004">
    <property type="protein sequence ID" value="RWR51377.1"/>
    <property type="molecule type" value="Genomic_DNA"/>
</dbReference>